<evidence type="ECO:0000256" key="1">
    <source>
        <dbReference type="ARBA" id="ARBA00003174"/>
    </source>
</evidence>
<proteinExistence type="inferred from homology"/>
<dbReference type="GO" id="GO:0006508">
    <property type="term" value="P:proteolysis"/>
    <property type="evidence" value="ECO:0007669"/>
    <property type="project" value="UniProtKB-KW"/>
</dbReference>
<evidence type="ECO:0000256" key="7">
    <source>
        <dbReference type="ARBA" id="ARBA00022833"/>
    </source>
</evidence>
<evidence type="ECO:0000313" key="14">
    <source>
        <dbReference type="Proteomes" id="UP000764110"/>
    </source>
</evidence>
<keyword evidence="3" id="KW-0645">Protease</keyword>
<evidence type="ECO:0000259" key="12">
    <source>
        <dbReference type="Pfam" id="PF05572"/>
    </source>
</evidence>
<dbReference type="Gene3D" id="3.40.390.10">
    <property type="entry name" value="Collagenase (Catalytic Domain)"/>
    <property type="match status" value="1"/>
</dbReference>
<dbReference type="SUPFAM" id="SSF55486">
    <property type="entry name" value="Metalloproteases ('zincins'), catalytic domain"/>
    <property type="match status" value="1"/>
</dbReference>
<feature type="compositionally biased region" description="Pro residues" evidence="10">
    <location>
        <begin position="324"/>
        <end position="336"/>
    </location>
</feature>
<dbReference type="PANTHER" id="PTHR47466">
    <property type="match status" value="1"/>
</dbReference>
<dbReference type="Proteomes" id="UP000764110">
    <property type="component" value="Unassembled WGS sequence"/>
</dbReference>
<keyword evidence="9" id="KW-1015">Disulfide bond</keyword>
<dbReference type="GO" id="GO:0008237">
    <property type="term" value="F:metallopeptidase activity"/>
    <property type="evidence" value="ECO:0007669"/>
    <property type="project" value="UniProtKB-KW"/>
</dbReference>
<dbReference type="EMBL" id="JACEFI010000027">
    <property type="protein sequence ID" value="KAH0592722.1"/>
    <property type="molecule type" value="Genomic_DNA"/>
</dbReference>
<keyword evidence="4" id="KW-0479">Metal-binding</keyword>
<protein>
    <recommendedName>
        <fullName evidence="12">Peptidase M43 pregnancy-associated plasma-A domain-containing protein</fullName>
    </recommendedName>
</protein>
<keyword evidence="14" id="KW-1185">Reference proteome</keyword>
<keyword evidence="6" id="KW-0378">Hydrolase</keyword>
<comment type="similarity">
    <text evidence="2">Belongs to the peptidase M43B family.</text>
</comment>
<feature type="compositionally biased region" description="Low complexity" evidence="10">
    <location>
        <begin position="314"/>
        <end position="323"/>
    </location>
</feature>
<name>A0A9P8M3A7_9HYPO</name>
<dbReference type="GO" id="GO:0046872">
    <property type="term" value="F:metal ion binding"/>
    <property type="evidence" value="ECO:0007669"/>
    <property type="project" value="UniProtKB-KW"/>
</dbReference>
<comment type="function">
    <text evidence="1">Secreted metalloproteinase that allows assimilation of proteinaceous substrates.</text>
</comment>
<accession>A0A9P8M3A7</accession>
<dbReference type="InterPro" id="IPR024079">
    <property type="entry name" value="MetalloPept_cat_dom_sf"/>
</dbReference>
<feature type="domain" description="Peptidase M43 pregnancy-associated plasma-A" evidence="12">
    <location>
        <begin position="146"/>
        <end position="294"/>
    </location>
</feature>
<evidence type="ECO:0000256" key="2">
    <source>
        <dbReference type="ARBA" id="ARBA00008721"/>
    </source>
</evidence>
<dbReference type="AlphaFoldDB" id="A0A9P8M3A7"/>
<evidence type="ECO:0000256" key="8">
    <source>
        <dbReference type="ARBA" id="ARBA00023049"/>
    </source>
</evidence>
<dbReference type="Pfam" id="PF05572">
    <property type="entry name" value="Peptidase_M43"/>
    <property type="match status" value="1"/>
</dbReference>
<feature type="signal peptide" evidence="11">
    <location>
        <begin position="1"/>
        <end position="20"/>
    </location>
</feature>
<keyword evidence="7" id="KW-0862">Zinc</keyword>
<reference evidence="13 14" key="1">
    <citation type="submission" date="2020-07" db="EMBL/GenBank/DDBJ databases">
        <title>Metarhizium humberi genome.</title>
        <authorList>
            <person name="Lysoe E."/>
        </authorList>
    </citation>
    <scope>NUCLEOTIDE SEQUENCE [LARGE SCALE GENOMIC DNA]</scope>
    <source>
        <strain evidence="13 14">ESALQ1638</strain>
    </source>
</reference>
<gene>
    <name evidence="13" type="ORF">MHUMG1_09546</name>
</gene>
<dbReference type="PANTHER" id="PTHR47466:SF1">
    <property type="entry name" value="METALLOPROTEASE MEP1 (AFU_ORTHOLOGUE AFUA_1G07730)-RELATED"/>
    <property type="match status" value="1"/>
</dbReference>
<evidence type="ECO:0000256" key="10">
    <source>
        <dbReference type="SAM" id="MobiDB-lite"/>
    </source>
</evidence>
<evidence type="ECO:0000256" key="4">
    <source>
        <dbReference type="ARBA" id="ARBA00022723"/>
    </source>
</evidence>
<evidence type="ECO:0000256" key="3">
    <source>
        <dbReference type="ARBA" id="ARBA00022670"/>
    </source>
</evidence>
<evidence type="ECO:0000256" key="11">
    <source>
        <dbReference type="SAM" id="SignalP"/>
    </source>
</evidence>
<evidence type="ECO:0000256" key="6">
    <source>
        <dbReference type="ARBA" id="ARBA00022801"/>
    </source>
</evidence>
<feature type="chain" id="PRO_5040271271" description="Peptidase M43 pregnancy-associated plasma-A domain-containing protein" evidence="11">
    <location>
        <begin position="21"/>
        <end position="428"/>
    </location>
</feature>
<keyword evidence="5 11" id="KW-0732">Signal</keyword>
<dbReference type="InterPro" id="IPR008754">
    <property type="entry name" value="Peptidase_M43"/>
</dbReference>
<evidence type="ECO:0000256" key="9">
    <source>
        <dbReference type="ARBA" id="ARBA00023157"/>
    </source>
</evidence>
<evidence type="ECO:0000256" key="5">
    <source>
        <dbReference type="ARBA" id="ARBA00022729"/>
    </source>
</evidence>
<sequence length="428" mass="47489">MYFVTLFMAMLMANIVKSSAVYARQNETILACAEEAPSPDFLELSKLLQASNSTSLTRRQSQQDFNFNVFAHVVYYDKTARGGYVEETDIKKAIEAMNRNFDGSGISFTLVSVSYTENQDWATYRDVEAMKDDLREGTYADLNLYYISSIAEDRGQITTSGRCSMPVTFTSNGKPVDITTRKDIVVSEEYLVGDGCVIVARAVDGNTVTHEVGHWLGLLHTWKSDCSDEGDMIDDTAPQESPTWRCSSVTDQFSDGTPANYACDGWRESNMYNFMDYSDCTSTFSADQKKRMAYFAEYREILGSRGPTHHSSRPAAAAAASAPAPAPAPEAPPEPPSDANEGNTQRLRWFKRSIFEQEGGYDLCMGLAYFKMSGASSLSADHVDRACGTEIFCKIIEWDWQGLGPEAMRDRLGFASHHECIAGHEAEP</sequence>
<keyword evidence="8" id="KW-0482">Metalloprotease</keyword>
<feature type="region of interest" description="Disordered" evidence="10">
    <location>
        <begin position="306"/>
        <end position="342"/>
    </location>
</feature>
<comment type="caution">
    <text evidence="13">The sequence shown here is derived from an EMBL/GenBank/DDBJ whole genome shotgun (WGS) entry which is preliminary data.</text>
</comment>
<organism evidence="13 14">
    <name type="scientific">Metarhizium humberi</name>
    <dbReference type="NCBI Taxonomy" id="2596975"/>
    <lineage>
        <taxon>Eukaryota</taxon>
        <taxon>Fungi</taxon>
        <taxon>Dikarya</taxon>
        <taxon>Ascomycota</taxon>
        <taxon>Pezizomycotina</taxon>
        <taxon>Sordariomycetes</taxon>
        <taxon>Hypocreomycetidae</taxon>
        <taxon>Hypocreales</taxon>
        <taxon>Clavicipitaceae</taxon>
        <taxon>Metarhizium</taxon>
    </lineage>
</organism>
<evidence type="ECO:0000313" key="13">
    <source>
        <dbReference type="EMBL" id="KAH0592722.1"/>
    </source>
</evidence>